<evidence type="ECO:0000313" key="3">
    <source>
        <dbReference type="Proteomes" id="UP000026249"/>
    </source>
</evidence>
<reference evidence="2 3" key="1">
    <citation type="submission" date="2014-03" db="EMBL/GenBank/DDBJ databases">
        <title>Draft Genome Sequence of Actibacterium mucosum KCTC 23349, a Marine Alphaproteobacterium with Complex Ionic Requirements Isolated from Mediterranean Seawater at Malvarrosa Beach, Valencia, Spain.</title>
        <authorList>
            <person name="Arahal D.R."/>
            <person name="Shao Z."/>
            <person name="Lai Q."/>
            <person name="Pujalte M.J."/>
        </authorList>
    </citation>
    <scope>NUCLEOTIDE SEQUENCE [LARGE SCALE GENOMIC DNA]</scope>
    <source>
        <strain evidence="2 3">KCTC 23349</strain>
    </source>
</reference>
<feature type="transmembrane region" description="Helical" evidence="1">
    <location>
        <begin position="401"/>
        <end position="418"/>
    </location>
</feature>
<keyword evidence="1" id="KW-0812">Transmembrane</keyword>
<evidence type="ECO:0000256" key="1">
    <source>
        <dbReference type="SAM" id="Phobius"/>
    </source>
</evidence>
<keyword evidence="1" id="KW-1133">Transmembrane helix</keyword>
<organism evidence="2 3">
    <name type="scientific">Actibacterium mucosum KCTC 23349</name>
    <dbReference type="NCBI Taxonomy" id="1454373"/>
    <lineage>
        <taxon>Bacteria</taxon>
        <taxon>Pseudomonadati</taxon>
        <taxon>Pseudomonadota</taxon>
        <taxon>Alphaproteobacteria</taxon>
        <taxon>Rhodobacterales</taxon>
        <taxon>Roseobacteraceae</taxon>
        <taxon>Actibacterium</taxon>
    </lineage>
</organism>
<dbReference type="STRING" id="1454373.ACMU_12940"/>
<evidence type="ECO:0008006" key="4">
    <source>
        <dbReference type="Google" id="ProtNLM"/>
    </source>
</evidence>
<name>A0A037ZIY4_9RHOB</name>
<protein>
    <recommendedName>
        <fullName evidence="4">Egg lysin</fullName>
    </recommendedName>
</protein>
<keyword evidence="1" id="KW-0472">Membrane</keyword>
<proteinExistence type="predicted"/>
<dbReference type="InterPro" id="IPR021830">
    <property type="entry name" value="DUF3422"/>
</dbReference>
<gene>
    <name evidence="2" type="ORF">ACMU_12940</name>
</gene>
<dbReference type="EMBL" id="JFKE01000004">
    <property type="protein sequence ID" value="KAJ55594.1"/>
    <property type="molecule type" value="Genomic_DNA"/>
</dbReference>
<sequence>MSLRNHPDRYVLTNEIHARPFPTMAAPGQALFLALKPTLDAGTVDVDAERKHLISLLDRFGASHPNPDATHYSGTVGRYQLKWECHTEFVSYLMFSDHRSARAFDPQEFEVFPDDWLTEAPGMRIASGHIRVEQRALDDEEIPALMTDWFQAESLASARILDDAAVVASDFRMDAGGHCRFAVFADPSTGPRRIGRIVQRLTEIEIYKTVSMLGLLKARALGGEIAAVEQRLVGLVGGLSEAPAAADAALAELLGISADLEAMTARTDFRFGATEAYEAIVLQRIKVLREERYRGLQTLSEFMTRRYDPAMRTVRSTKQRLQRMTERAGRAGQLLRTQVDVARSSQNQDLLVSMDRRADLQLRLQKTVEGLSVVAISYYAVSLAGYLIYPLAGPLGLSKGTLLALIAPVVILAVWLMARRIRHAIEK</sequence>
<feature type="transmembrane region" description="Helical" evidence="1">
    <location>
        <begin position="370"/>
        <end position="389"/>
    </location>
</feature>
<comment type="caution">
    <text evidence="2">The sequence shown here is derived from an EMBL/GenBank/DDBJ whole genome shotgun (WGS) entry which is preliminary data.</text>
</comment>
<dbReference type="OrthoDB" id="9767470at2"/>
<evidence type="ECO:0000313" key="2">
    <source>
        <dbReference type="EMBL" id="KAJ55594.1"/>
    </source>
</evidence>
<dbReference type="Proteomes" id="UP000026249">
    <property type="component" value="Unassembled WGS sequence"/>
</dbReference>
<keyword evidence="3" id="KW-1185">Reference proteome</keyword>
<dbReference type="Pfam" id="PF11902">
    <property type="entry name" value="DUF3422"/>
    <property type="match status" value="1"/>
</dbReference>
<dbReference type="RefSeq" id="WP_035259460.1">
    <property type="nucleotide sequence ID" value="NZ_JFKE01000004.1"/>
</dbReference>
<dbReference type="AlphaFoldDB" id="A0A037ZIY4"/>
<accession>A0A037ZIY4</accession>